<reference evidence="7 8" key="1">
    <citation type="journal article" date="2023" name="Insect Mol. Biol.">
        <title>Genome sequencing provides insights into the evolution of gene families encoding plant cell wall-degrading enzymes in longhorned beetles.</title>
        <authorList>
            <person name="Shin N.R."/>
            <person name="Okamura Y."/>
            <person name="Kirsch R."/>
            <person name="Pauchet Y."/>
        </authorList>
    </citation>
    <scope>NUCLEOTIDE SEQUENCE [LARGE SCALE GENOMIC DNA]</scope>
    <source>
        <strain evidence="7">EAD_L_NR</strain>
    </source>
</reference>
<dbReference type="PANTHER" id="PTHR10722">
    <property type="entry name" value="60S RIBOSOMAL PROTEIN L19"/>
    <property type="match status" value="1"/>
</dbReference>
<feature type="domain" description="Large ribosomal subunit protein eL19" evidence="6">
    <location>
        <begin position="3"/>
        <end position="131"/>
    </location>
</feature>
<dbReference type="GO" id="GO:0006412">
    <property type="term" value="P:translation"/>
    <property type="evidence" value="ECO:0007669"/>
    <property type="project" value="InterPro"/>
</dbReference>
<dbReference type="Pfam" id="PF21203">
    <property type="entry name" value="ECM10"/>
    <property type="match status" value="1"/>
</dbReference>
<keyword evidence="8" id="KW-1185">Reference proteome</keyword>
<dbReference type="Gene3D" id="1.10.1200.240">
    <property type="match status" value="1"/>
</dbReference>
<dbReference type="Gene3D" id="1.10.1650.10">
    <property type="match status" value="1"/>
</dbReference>
<dbReference type="SUPFAM" id="SSF48140">
    <property type="entry name" value="Ribosomal protein L19 (L19e)"/>
    <property type="match status" value="1"/>
</dbReference>
<organism evidence="7 8">
    <name type="scientific">Exocentrus adspersus</name>
    <dbReference type="NCBI Taxonomy" id="1586481"/>
    <lineage>
        <taxon>Eukaryota</taxon>
        <taxon>Metazoa</taxon>
        <taxon>Ecdysozoa</taxon>
        <taxon>Arthropoda</taxon>
        <taxon>Hexapoda</taxon>
        <taxon>Insecta</taxon>
        <taxon>Pterygota</taxon>
        <taxon>Neoptera</taxon>
        <taxon>Endopterygota</taxon>
        <taxon>Coleoptera</taxon>
        <taxon>Polyphaga</taxon>
        <taxon>Cucujiformia</taxon>
        <taxon>Chrysomeloidea</taxon>
        <taxon>Cerambycidae</taxon>
        <taxon>Lamiinae</taxon>
        <taxon>Acanthocinini</taxon>
        <taxon>Exocentrus</taxon>
    </lineage>
</organism>
<evidence type="ECO:0000256" key="2">
    <source>
        <dbReference type="ARBA" id="ARBA00022980"/>
    </source>
</evidence>
<name>A0AAV8VY18_9CUCU</name>
<dbReference type="PROSITE" id="PS00526">
    <property type="entry name" value="RIBOSOMAL_L19E"/>
    <property type="match status" value="1"/>
</dbReference>
<dbReference type="EMBL" id="JANEYG010000020">
    <property type="protein sequence ID" value="KAJ8919178.1"/>
    <property type="molecule type" value="Genomic_DNA"/>
</dbReference>
<evidence type="ECO:0000256" key="4">
    <source>
        <dbReference type="RuleBase" id="RU000574"/>
    </source>
</evidence>
<gene>
    <name evidence="7" type="ORF">NQ315_012164</name>
</gene>
<dbReference type="CDD" id="cd22209">
    <property type="entry name" value="EMC10"/>
    <property type="match status" value="1"/>
</dbReference>
<keyword evidence="2 4" id="KW-0689">Ribosomal protein</keyword>
<dbReference type="SMART" id="SM01416">
    <property type="entry name" value="Ribosomal_L19e"/>
    <property type="match status" value="1"/>
</dbReference>
<keyword evidence="5" id="KW-0812">Transmembrane</keyword>
<dbReference type="Pfam" id="PF25476">
    <property type="entry name" value="Ribosomal_L19e_C"/>
    <property type="match status" value="1"/>
</dbReference>
<evidence type="ECO:0000313" key="8">
    <source>
        <dbReference type="Proteomes" id="UP001159042"/>
    </source>
</evidence>
<dbReference type="GO" id="GO:0003735">
    <property type="term" value="F:structural constituent of ribosome"/>
    <property type="evidence" value="ECO:0007669"/>
    <property type="project" value="InterPro"/>
</dbReference>
<dbReference type="FunFam" id="1.10.1650.10:FF:000001">
    <property type="entry name" value="Ribosomal protein L19"/>
    <property type="match status" value="1"/>
</dbReference>
<comment type="caution">
    <text evidence="7">The sequence shown here is derived from an EMBL/GenBank/DDBJ whole genome shotgun (WGS) entry which is preliminary data.</text>
</comment>
<sequence length="299" mass="33536">MSSLKLQKRLAASVMRCGRKKVWLDPNEVNEIANTNSRQNIRKLIKDGLIIKKPVAVHSRARVRKNTEARRKGRHCGFGKRKGTANARMPQKSNLEHDTSVRIRLQHALKFSDNPHFTDRSNVTIQSLRLGQASIDQKPLTLEEKSQLRDLAANNDYYQVKAIVTAGDGSERTFISTAKACMLVEAELDDRLSVFVDYIGRVIGVTLVIASRSTCEGAIVPVDQLKGFTTTVYVKHTDMGPIPDTASYIQKLEREREAKEKGEVKDNRSFLAKYWMYIIPVVIIMALSSAANPDAQQGQ</sequence>
<dbReference type="GO" id="GO:0003723">
    <property type="term" value="F:RNA binding"/>
    <property type="evidence" value="ECO:0007669"/>
    <property type="project" value="InterPro"/>
</dbReference>
<dbReference type="InterPro" id="IPR000196">
    <property type="entry name" value="Ribosomal_eL19_dom"/>
</dbReference>
<dbReference type="InterPro" id="IPR039547">
    <property type="entry name" value="Ribosomal_eL19"/>
</dbReference>
<dbReference type="InterPro" id="IPR057260">
    <property type="entry name" value="Ribosomal_L19e_C"/>
</dbReference>
<evidence type="ECO:0000256" key="5">
    <source>
        <dbReference type="SAM" id="Phobius"/>
    </source>
</evidence>
<dbReference type="InterPro" id="IPR023638">
    <property type="entry name" value="Ribosomal_eL19_CS"/>
</dbReference>
<dbReference type="InterPro" id="IPR015972">
    <property type="entry name" value="Ribosomal_eL19_dom1"/>
</dbReference>
<keyword evidence="5" id="KW-1133">Transmembrane helix</keyword>
<evidence type="ECO:0000313" key="7">
    <source>
        <dbReference type="EMBL" id="KAJ8919178.1"/>
    </source>
</evidence>
<dbReference type="Pfam" id="PF01280">
    <property type="entry name" value="Ribosomal_L19e"/>
    <property type="match status" value="1"/>
</dbReference>
<accession>A0AAV8VY18</accession>
<keyword evidence="3 4" id="KW-0687">Ribonucleoprotein</keyword>
<evidence type="ECO:0000256" key="3">
    <source>
        <dbReference type="ARBA" id="ARBA00023274"/>
    </source>
</evidence>
<dbReference type="InterPro" id="IPR057259">
    <property type="entry name" value="Ribosomal_L19e"/>
</dbReference>
<protein>
    <recommendedName>
        <fullName evidence="4">Ribosomal protein L19</fullName>
    </recommendedName>
</protein>
<dbReference type="AlphaFoldDB" id="A0AAV8VY18"/>
<dbReference type="Proteomes" id="UP001159042">
    <property type="component" value="Unassembled WGS sequence"/>
</dbReference>
<comment type="similarity">
    <text evidence="1 4">Belongs to the eukaryotic ribosomal protein eL19 family.</text>
</comment>
<evidence type="ECO:0000259" key="6">
    <source>
        <dbReference type="SMART" id="SM01416"/>
    </source>
</evidence>
<dbReference type="GO" id="GO:0022625">
    <property type="term" value="C:cytosolic large ribosomal subunit"/>
    <property type="evidence" value="ECO:0007669"/>
    <property type="project" value="InterPro"/>
</dbReference>
<feature type="transmembrane region" description="Helical" evidence="5">
    <location>
        <begin position="274"/>
        <end position="291"/>
    </location>
</feature>
<proteinExistence type="inferred from homology"/>
<dbReference type="InterPro" id="IPR035970">
    <property type="entry name" value="60S_ribosomal_eL19_sf"/>
</dbReference>
<evidence type="ECO:0000256" key="1">
    <source>
        <dbReference type="ARBA" id="ARBA00011082"/>
    </source>
</evidence>
<keyword evidence="5" id="KW-0472">Membrane</keyword>